<dbReference type="PANTHER" id="PTHR47784">
    <property type="entry name" value="STEROL UPTAKE CONTROL PROTEIN 2"/>
    <property type="match status" value="1"/>
</dbReference>
<dbReference type="Proteomes" id="UP001595075">
    <property type="component" value="Unassembled WGS sequence"/>
</dbReference>
<accession>A0ABR4CV23</accession>
<keyword evidence="2" id="KW-1185">Reference proteome</keyword>
<dbReference type="Pfam" id="PF11951">
    <property type="entry name" value="Fungal_trans_2"/>
    <property type="match status" value="1"/>
</dbReference>
<name>A0ABR4CV23_9HELO</name>
<protein>
    <recommendedName>
        <fullName evidence="3">Zn(2)-C6 fungal-type domain-containing protein</fullName>
    </recommendedName>
</protein>
<organism evidence="1 2">
    <name type="scientific">Oculimacula yallundae</name>
    <dbReference type="NCBI Taxonomy" id="86028"/>
    <lineage>
        <taxon>Eukaryota</taxon>
        <taxon>Fungi</taxon>
        <taxon>Dikarya</taxon>
        <taxon>Ascomycota</taxon>
        <taxon>Pezizomycotina</taxon>
        <taxon>Leotiomycetes</taxon>
        <taxon>Helotiales</taxon>
        <taxon>Ploettnerulaceae</taxon>
        <taxon>Oculimacula</taxon>
    </lineage>
</organism>
<comment type="caution">
    <text evidence="1">The sequence shown here is derived from an EMBL/GenBank/DDBJ whole genome shotgun (WGS) entry which is preliminary data.</text>
</comment>
<reference evidence="1 2" key="1">
    <citation type="journal article" date="2024" name="Commun. Biol.">
        <title>Comparative genomic analysis of thermophilic fungi reveals convergent evolutionary adaptations and gene losses.</title>
        <authorList>
            <person name="Steindorff A.S."/>
            <person name="Aguilar-Pontes M.V."/>
            <person name="Robinson A.J."/>
            <person name="Andreopoulos B."/>
            <person name="LaButti K."/>
            <person name="Kuo A."/>
            <person name="Mondo S."/>
            <person name="Riley R."/>
            <person name="Otillar R."/>
            <person name="Haridas S."/>
            <person name="Lipzen A."/>
            <person name="Grimwood J."/>
            <person name="Schmutz J."/>
            <person name="Clum A."/>
            <person name="Reid I.D."/>
            <person name="Moisan M.C."/>
            <person name="Butler G."/>
            <person name="Nguyen T.T.M."/>
            <person name="Dewar K."/>
            <person name="Conant G."/>
            <person name="Drula E."/>
            <person name="Henrissat B."/>
            <person name="Hansel C."/>
            <person name="Singer S."/>
            <person name="Hutchinson M.I."/>
            <person name="de Vries R.P."/>
            <person name="Natvig D.O."/>
            <person name="Powell A.J."/>
            <person name="Tsang A."/>
            <person name="Grigoriev I.V."/>
        </authorList>
    </citation>
    <scope>NUCLEOTIDE SEQUENCE [LARGE SCALE GENOMIC DNA]</scope>
    <source>
        <strain evidence="1 2">CBS 494.80</strain>
    </source>
</reference>
<evidence type="ECO:0000313" key="2">
    <source>
        <dbReference type="Proteomes" id="UP001595075"/>
    </source>
</evidence>
<dbReference type="InterPro" id="IPR053157">
    <property type="entry name" value="Sterol_Uptake_Regulator"/>
</dbReference>
<sequence>MDCTEALNKSHSRLHILDGFPSKGNRDCNDPIGKADSGAKYAKHERLRWCDERRPVCGPCIKRFPNPEEECCFEALSPPPTRAHSSSSASPASLADAITNTLNRHAARAMELRLFHHYSISTCHTMPLVEEDAGREMWFVTVPAAAFEHPFVYTAVLAIAALHLLGDNPNDVCLQTATYQYMDESLSGYRNALVNINSENAAPIFTAALLLSMNARLRHISHGSNALPYTLPLHYLHLQLGIRQVYFETDEFIRGSSVRRYVDLRRDLKPKIPLDSAGMFSTGVNSRGFQFPPDPFLSSWESLSVVPERTSIYATTLAYLSGLKDGIGFDEEMRWIQRRLGWLTIGLPREFIGFLEEGDPLAIVILARFYALLKYIDEPWWMKGTPEFEVRGMAGLVGDDWAWAMEWPLEVLEVAVWVGCENRVL</sequence>
<dbReference type="PANTHER" id="PTHR47784:SF5">
    <property type="entry name" value="STEROL UPTAKE CONTROL PROTEIN 2"/>
    <property type="match status" value="1"/>
</dbReference>
<dbReference type="EMBL" id="JAZHXI010000003">
    <property type="protein sequence ID" value="KAL2073311.1"/>
    <property type="molecule type" value="Genomic_DNA"/>
</dbReference>
<gene>
    <name evidence="1" type="ORF">VTL71DRAFT_10635</name>
</gene>
<proteinExistence type="predicted"/>
<evidence type="ECO:0000313" key="1">
    <source>
        <dbReference type="EMBL" id="KAL2073311.1"/>
    </source>
</evidence>
<evidence type="ECO:0008006" key="3">
    <source>
        <dbReference type="Google" id="ProtNLM"/>
    </source>
</evidence>
<dbReference type="InterPro" id="IPR021858">
    <property type="entry name" value="Fun_TF"/>
</dbReference>